<comment type="caution">
    <text evidence="2">The sequence shown here is derived from an EMBL/GenBank/DDBJ whole genome shotgun (WGS) entry which is preliminary data.</text>
</comment>
<keyword evidence="3" id="KW-1185">Reference proteome</keyword>
<dbReference type="Proteomes" id="UP000254869">
    <property type="component" value="Unassembled WGS sequence"/>
</dbReference>
<feature type="domain" description="CinA C-terminal" evidence="1">
    <location>
        <begin position="4"/>
        <end position="147"/>
    </location>
</feature>
<dbReference type="EMBL" id="QQBC01000012">
    <property type="protein sequence ID" value="RDI62733.1"/>
    <property type="molecule type" value="Genomic_DNA"/>
</dbReference>
<evidence type="ECO:0000313" key="2">
    <source>
        <dbReference type="EMBL" id="RDI62733.1"/>
    </source>
</evidence>
<dbReference type="Gene3D" id="3.90.950.20">
    <property type="entry name" value="CinA-like"/>
    <property type="match status" value="1"/>
</dbReference>
<protein>
    <submittedName>
        <fullName evidence="2">Nicotinamide-nucleotide amidase</fullName>
    </submittedName>
</protein>
<proteinExistence type="predicted"/>
<dbReference type="STRING" id="1210086.GCA_001613105_03777"/>
<reference evidence="2 3" key="1">
    <citation type="submission" date="2018-07" db="EMBL/GenBank/DDBJ databases">
        <title>Genomic Encyclopedia of Type Strains, Phase IV (KMG-IV): sequencing the most valuable type-strain genomes for metagenomic binning, comparative biology and taxonomic classification.</title>
        <authorList>
            <person name="Goeker M."/>
        </authorList>
    </citation>
    <scope>NUCLEOTIDE SEQUENCE [LARGE SCALE GENOMIC DNA]</scope>
    <source>
        <strain evidence="2 3">DSM 44290</strain>
    </source>
</reference>
<evidence type="ECO:0000259" key="1">
    <source>
        <dbReference type="Pfam" id="PF02464"/>
    </source>
</evidence>
<dbReference type="Pfam" id="PF02464">
    <property type="entry name" value="CinA"/>
    <property type="match status" value="1"/>
</dbReference>
<organism evidence="2 3">
    <name type="scientific">Nocardia pseudobrasiliensis</name>
    <dbReference type="NCBI Taxonomy" id="45979"/>
    <lineage>
        <taxon>Bacteria</taxon>
        <taxon>Bacillati</taxon>
        <taxon>Actinomycetota</taxon>
        <taxon>Actinomycetes</taxon>
        <taxon>Mycobacteriales</taxon>
        <taxon>Nocardiaceae</taxon>
        <taxon>Nocardia</taxon>
    </lineage>
</organism>
<dbReference type="RefSeq" id="WP_067999341.1">
    <property type="nucleotide sequence ID" value="NZ_QQBC01000012.1"/>
</dbReference>
<sequence length="163" mass="17047">MTAAEDRLAERIGTSGLSVAVAESLTSGRISTVLGAAPKSSEWFRGGVVAYSTEVKRLVLGVPDRPPVCRETAEAMAAGVRALLRADIAVAVTGVGGPDPQGDEPPGSVWFAVASESELETVHRQFSGEPPEIVARTGEYALELLWQACTRHRDAISGGMATT</sequence>
<gene>
    <name evidence="2" type="ORF">DFR76_11250</name>
</gene>
<evidence type="ECO:0000313" key="3">
    <source>
        <dbReference type="Proteomes" id="UP000254869"/>
    </source>
</evidence>
<accession>A0A370HW51</accession>
<dbReference type="SUPFAM" id="SSF142433">
    <property type="entry name" value="CinA-like"/>
    <property type="match status" value="1"/>
</dbReference>
<dbReference type="InterPro" id="IPR008136">
    <property type="entry name" value="CinA_C"/>
</dbReference>
<name>A0A370HW51_9NOCA</name>
<dbReference type="NCBIfam" id="TIGR00199">
    <property type="entry name" value="PncC_domain"/>
    <property type="match status" value="1"/>
</dbReference>
<dbReference type="InterPro" id="IPR036653">
    <property type="entry name" value="CinA-like_C"/>
</dbReference>
<dbReference type="AlphaFoldDB" id="A0A370HW51"/>